<accession>A0A7L9U0D2</accession>
<dbReference type="Proteomes" id="UP000593875">
    <property type="component" value="Chromosome"/>
</dbReference>
<evidence type="ECO:0000313" key="2">
    <source>
        <dbReference type="Proteomes" id="UP000593875"/>
    </source>
</evidence>
<name>A0A7L9U0D2_9BURK</name>
<dbReference type="KEGG" id="mlir:LPB04_16210"/>
<sequence>MPALIQHIDAIARTQGRGARDVESLRFAAPALAHATVEAAHVEAAHLEAALRARRAELS</sequence>
<keyword evidence="2" id="KW-1185">Reference proteome</keyword>
<dbReference type="RefSeq" id="WP_193685546.1">
    <property type="nucleotide sequence ID" value="NZ_CP062941.1"/>
</dbReference>
<protein>
    <submittedName>
        <fullName evidence="1">Uncharacterized protein</fullName>
    </submittedName>
</protein>
<evidence type="ECO:0000313" key="1">
    <source>
        <dbReference type="EMBL" id="QOL48503.1"/>
    </source>
</evidence>
<proteinExistence type="predicted"/>
<gene>
    <name evidence="1" type="ORF">LPB04_16210</name>
</gene>
<dbReference type="AlphaFoldDB" id="A0A7L9U0D2"/>
<organism evidence="1 2">
    <name type="scientific">Massilia litorea</name>
    <dbReference type="NCBI Taxonomy" id="2769491"/>
    <lineage>
        <taxon>Bacteria</taxon>
        <taxon>Pseudomonadati</taxon>
        <taxon>Pseudomonadota</taxon>
        <taxon>Betaproteobacteria</taxon>
        <taxon>Burkholderiales</taxon>
        <taxon>Oxalobacteraceae</taxon>
        <taxon>Telluria group</taxon>
        <taxon>Massilia</taxon>
    </lineage>
</organism>
<reference evidence="1 2" key="1">
    <citation type="submission" date="2020-10" db="EMBL/GenBank/DDBJ databases">
        <title>Genome sequencing of Massilia sp. LPB0304.</title>
        <authorList>
            <person name="Kim J."/>
        </authorList>
    </citation>
    <scope>NUCLEOTIDE SEQUENCE [LARGE SCALE GENOMIC DNA]</scope>
    <source>
        <strain evidence="1 2">LPB0304</strain>
    </source>
</reference>
<dbReference type="EMBL" id="CP062941">
    <property type="protein sequence ID" value="QOL48503.1"/>
    <property type="molecule type" value="Genomic_DNA"/>
</dbReference>